<evidence type="ECO:0000313" key="1">
    <source>
        <dbReference type="EMBL" id="GJM61415.1"/>
    </source>
</evidence>
<dbReference type="EMBL" id="BQKE01000001">
    <property type="protein sequence ID" value="GJM61415.1"/>
    <property type="molecule type" value="Genomic_DNA"/>
</dbReference>
<keyword evidence="2" id="KW-1185">Reference proteome</keyword>
<gene>
    <name evidence="1" type="ORF">PEDI_19670</name>
</gene>
<dbReference type="AlphaFoldDB" id="A0AAN4VZZ1"/>
<reference evidence="1 2" key="1">
    <citation type="submission" date="2021-12" db="EMBL/GenBank/DDBJ databases">
        <title>Genome sequencing of bacteria with rrn-lacking chromosome and rrn-plasmid.</title>
        <authorList>
            <person name="Anda M."/>
            <person name="Iwasaki W."/>
        </authorList>
    </citation>
    <scope>NUCLEOTIDE SEQUENCE [LARGE SCALE GENOMIC DNA]</scope>
    <source>
        <strain evidence="1 2">NBRC 15940</strain>
    </source>
</reference>
<evidence type="ECO:0000313" key="2">
    <source>
        <dbReference type="Proteomes" id="UP001310022"/>
    </source>
</evidence>
<accession>A0AAN4VZZ1</accession>
<proteinExistence type="predicted"/>
<protein>
    <submittedName>
        <fullName evidence="1">Uncharacterized protein</fullName>
    </submittedName>
</protein>
<dbReference type="Proteomes" id="UP001310022">
    <property type="component" value="Unassembled WGS sequence"/>
</dbReference>
<name>A0AAN4VZZ1_9BACT</name>
<dbReference type="RefSeq" id="WP_338236966.1">
    <property type="nucleotide sequence ID" value="NZ_BQKE01000001.1"/>
</dbReference>
<sequence>MELRDFTPAQTLMLTRPFLTTGTELIKYSFLDLVYRGILKVYKDWRLPHPRQTRERFYTFVSRGELFTNYIHSYHQHPFVAPFLEDDYEYQVKILAKKVYTDSGEGFGFKSRKVYPQLKEQGYFTTSLGLKYLNLFFVSNKGAKLRRKFKRILNEADESLPKFAQNNTERAKEILSTLGSNVILLDCFNDQLIDQLRPIFNDLGKTDVSFSEGAFGDHEGMVELMFYSFLETMDYFDSSFDLFDSTFDFGSSDFGGDIGGGDFGGGDFGGGDY</sequence>
<comment type="caution">
    <text evidence="1">The sequence shown here is derived from an EMBL/GenBank/DDBJ whole genome shotgun (WGS) entry which is preliminary data.</text>
</comment>
<organism evidence="1 2">
    <name type="scientific">Persicobacter diffluens</name>
    <dbReference type="NCBI Taxonomy" id="981"/>
    <lineage>
        <taxon>Bacteria</taxon>
        <taxon>Pseudomonadati</taxon>
        <taxon>Bacteroidota</taxon>
        <taxon>Cytophagia</taxon>
        <taxon>Cytophagales</taxon>
        <taxon>Persicobacteraceae</taxon>
        <taxon>Persicobacter</taxon>
    </lineage>
</organism>